<reference evidence="2" key="2">
    <citation type="submission" date="2015-07" db="EMBL/GenBank/DDBJ databases">
        <title>Plasmids, circular viruses and viroids from rat gut.</title>
        <authorList>
            <person name="Jorgensen T.J."/>
            <person name="Hansen M.A."/>
            <person name="Xu Z."/>
            <person name="Tabak M.A."/>
            <person name="Sorensen S.J."/>
            <person name="Hansen L.H."/>
        </authorList>
    </citation>
    <scope>NUCLEOTIDE SEQUENCE</scope>
    <source>
        <plasmid evidence="2">pRGRH0330</plasmid>
    </source>
</reference>
<dbReference type="AlphaFoldDB" id="A0A0H5PYB2"/>
<dbReference type="GO" id="GO:0006276">
    <property type="term" value="P:plasmid maintenance"/>
    <property type="evidence" value="ECO:0007669"/>
    <property type="project" value="InterPro"/>
</dbReference>
<evidence type="ECO:0000313" key="2">
    <source>
        <dbReference type="EMBL" id="CRY94711.1"/>
    </source>
</evidence>
<reference evidence="2" key="1">
    <citation type="submission" date="2015-06" db="EMBL/GenBank/DDBJ databases">
        <authorList>
            <person name="Joergensen T."/>
        </authorList>
    </citation>
    <scope>NUCLEOTIDE SEQUENCE</scope>
    <source>
        <plasmid evidence="2">pRGRH0330</plasmid>
    </source>
</reference>
<dbReference type="Gene3D" id="1.10.10.10">
    <property type="entry name" value="Winged helix-like DNA-binding domain superfamily/Winged helix DNA-binding domain"/>
    <property type="match status" value="1"/>
</dbReference>
<accession>A0A0H5PYB2</accession>
<geneLocation type="plasmid" evidence="2">
    <name>pRGRH0330</name>
</geneLocation>
<name>A0A0H5PYB2_9ZZZZ</name>
<proteinExistence type="predicted"/>
<feature type="domain" description="Plasmid replication protein RepL" evidence="1">
    <location>
        <begin position="3"/>
        <end position="104"/>
    </location>
</feature>
<dbReference type="Pfam" id="PF05732">
    <property type="entry name" value="RepL"/>
    <property type="match status" value="1"/>
</dbReference>
<organism evidence="2">
    <name type="scientific">uncultured prokaryote</name>
    <dbReference type="NCBI Taxonomy" id="198431"/>
    <lineage>
        <taxon>unclassified sequences</taxon>
        <taxon>environmental samples</taxon>
    </lineage>
</organism>
<dbReference type="InterPro" id="IPR036388">
    <property type="entry name" value="WH-like_DNA-bd_sf"/>
</dbReference>
<keyword evidence="2" id="KW-0614">Plasmid</keyword>
<dbReference type="InterPro" id="IPR008813">
    <property type="entry name" value="Plasmid_replication_RepL"/>
</dbReference>
<dbReference type="EMBL" id="LN852999">
    <property type="protein sequence ID" value="CRY94711.1"/>
    <property type="molecule type" value="Genomic_DNA"/>
</dbReference>
<evidence type="ECO:0000259" key="1">
    <source>
        <dbReference type="Pfam" id="PF05732"/>
    </source>
</evidence>
<dbReference type="GO" id="GO:0006260">
    <property type="term" value="P:DNA replication"/>
    <property type="evidence" value="ECO:0007669"/>
    <property type="project" value="InterPro"/>
</dbReference>
<sequence length="148" mass="17038">MSDELKQNEKNGNFVQFYRDNMQAISKLAGKNPTAFQIFMFICEHMDGYNALMASYRVFEDYTGKSSRTVTRCIKDLYDGGYIDILKSGTSNVYIINQAIAWTSYGNQKQYCKFNGNILISASENKDYYYRHHSAKIKALEERVGNAE</sequence>
<protein>
    <recommendedName>
        <fullName evidence="1">Plasmid replication protein RepL domain-containing protein</fullName>
    </recommendedName>
</protein>